<sequence length="117" mass="13118">MRDLAEKRVTGTVIDRLVRIRRMPMSLDFRPAGAHAMAHGWPELRPGAPVPDLRYPETWQERFLFTSEDGTIEARACGLTPVLGLRFLVPWELVFGRPDCGAGARDPGAHPQPGFRQ</sequence>
<evidence type="ECO:0000313" key="2">
    <source>
        <dbReference type="Proteomes" id="UP001597108"/>
    </source>
</evidence>
<reference evidence="2" key="1">
    <citation type="journal article" date="2019" name="Int. J. Syst. Evol. Microbiol.">
        <title>The Global Catalogue of Microorganisms (GCM) 10K type strain sequencing project: providing services to taxonomists for standard genome sequencing and annotation.</title>
        <authorList>
            <consortium name="The Broad Institute Genomics Platform"/>
            <consortium name="The Broad Institute Genome Sequencing Center for Infectious Disease"/>
            <person name="Wu L."/>
            <person name="Ma J."/>
        </authorList>
    </citation>
    <scope>NUCLEOTIDE SEQUENCE [LARGE SCALE GENOMIC DNA]</scope>
    <source>
        <strain evidence="2">CCUG 60524</strain>
    </source>
</reference>
<accession>A0ABW3IKU9</accession>
<dbReference type="Proteomes" id="UP001597108">
    <property type="component" value="Unassembled WGS sequence"/>
</dbReference>
<proteinExistence type="predicted"/>
<protein>
    <submittedName>
        <fullName evidence="1">Uncharacterized protein</fullName>
    </submittedName>
</protein>
<name>A0ABW3IKU9_9RHOB</name>
<organism evidence="1 2">
    <name type="scientific">Tropicimonas aquimaris</name>
    <dbReference type="NCBI Taxonomy" id="914152"/>
    <lineage>
        <taxon>Bacteria</taxon>
        <taxon>Pseudomonadati</taxon>
        <taxon>Pseudomonadota</taxon>
        <taxon>Alphaproteobacteria</taxon>
        <taxon>Rhodobacterales</taxon>
        <taxon>Roseobacteraceae</taxon>
        <taxon>Tropicimonas</taxon>
    </lineage>
</organism>
<dbReference type="RefSeq" id="WP_386072606.1">
    <property type="nucleotide sequence ID" value="NZ_JBHTJT010000006.1"/>
</dbReference>
<keyword evidence="2" id="KW-1185">Reference proteome</keyword>
<evidence type="ECO:0000313" key="1">
    <source>
        <dbReference type="EMBL" id="MFD0978619.1"/>
    </source>
</evidence>
<comment type="caution">
    <text evidence="1">The sequence shown here is derived from an EMBL/GenBank/DDBJ whole genome shotgun (WGS) entry which is preliminary data.</text>
</comment>
<dbReference type="EMBL" id="JBHTJT010000006">
    <property type="protein sequence ID" value="MFD0978619.1"/>
    <property type="molecule type" value="Genomic_DNA"/>
</dbReference>
<gene>
    <name evidence="1" type="ORF">ACFQ2S_03045</name>
</gene>